<gene>
    <name evidence="1" type="ORF">SAMN05421837_107339</name>
</gene>
<organism evidence="1 2">
    <name type="scientific">Amycolatopsis pretoriensis</name>
    <dbReference type="NCBI Taxonomy" id="218821"/>
    <lineage>
        <taxon>Bacteria</taxon>
        <taxon>Bacillati</taxon>
        <taxon>Actinomycetota</taxon>
        <taxon>Actinomycetes</taxon>
        <taxon>Pseudonocardiales</taxon>
        <taxon>Pseudonocardiaceae</taxon>
        <taxon>Amycolatopsis</taxon>
    </lineage>
</organism>
<protein>
    <submittedName>
        <fullName evidence="1">Holliday junction resolvasome RuvABC endonuclease subunit</fullName>
    </submittedName>
</protein>
<evidence type="ECO:0000313" key="1">
    <source>
        <dbReference type="EMBL" id="SEF34364.1"/>
    </source>
</evidence>
<evidence type="ECO:0000313" key="2">
    <source>
        <dbReference type="Proteomes" id="UP000198878"/>
    </source>
</evidence>
<dbReference type="InterPro" id="IPR012337">
    <property type="entry name" value="RNaseH-like_sf"/>
</dbReference>
<keyword evidence="1" id="KW-0540">Nuclease</keyword>
<dbReference type="EMBL" id="FNUJ01000007">
    <property type="protein sequence ID" value="SEF34364.1"/>
    <property type="molecule type" value="Genomic_DNA"/>
</dbReference>
<dbReference type="Gene3D" id="3.30.420.10">
    <property type="entry name" value="Ribonuclease H-like superfamily/Ribonuclease H"/>
    <property type="match status" value="1"/>
</dbReference>
<sequence length="186" mass="19614">MTTIVGIDLSLTSTGLARITTDGRKWIVETNCRQSKPTGTNLAARDSRIRGIRDDVIAWTTPCRLAVIEAPIPHGHGAGTFERAWLWGAVVSALIGRHVPVVAIPPATRAKFAAASGGADKAAVALAANRMWPSWTPGVPHGVNDQADALALGSIGVVLAGLTPPFLMPAYRVDALKKLPRMERAA</sequence>
<dbReference type="GO" id="GO:0003676">
    <property type="term" value="F:nucleic acid binding"/>
    <property type="evidence" value="ECO:0007669"/>
    <property type="project" value="InterPro"/>
</dbReference>
<dbReference type="AlphaFoldDB" id="A0A1H5R8H0"/>
<keyword evidence="2" id="KW-1185">Reference proteome</keyword>
<name>A0A1H5R8H0_9PSEU</name>
<dbReference type="GO" id="GO:0004519">
    <property type="term" value="F:endonuclease activity"/>
    <property type="evidence" value="ECO:0007669"/>
    <property type="project" value="UniProtKB-KW"/>
</dbReference>
<dbReference type="OrthoDB" id="3359450at2"/>
<dbReference type="RefSeq" id="WP_086684544.1">
    <property type="nucleotide sequence ID" value="NZ_FNUJ01000007.1"/>
</dbReference>
<reference evidence="2" key="1">
    <citation type="submission" date="2016-10" db="EMBL/GenBank/DDBJ databases">
        <authorList>
            <person name="Varghese N."/>
            <person name="Submissions S."/>
        </authorList>
    </citation>
    <scope>NUCLEOTIDE SEQUENCE [LARGE SCALE GENOMIC DNA]</scope>
    <source>
        <strain evidence="2">DSM 44654</strain>
    </source>
</reference>
<keyword evidence="1" id="KW-0255">Endonuclease</keyword>
<dbReference type="Proteomes" id="UP000198878">
    <property type="component" value="Unassembled WGS sequence"/>
</dbReference>
<dbReference type="SUPFAM" id="SSF53098">
    <property type="entry name" value="Ribonuclease H-like"/>
    <property type="match status" value="1"/>
</dbReference>
<accession>A0A1H5R8H0</accession>
<dbReference type="InterPro" id="IPR036397">
    <property type="entry name" value="RNaseH_sf"/>
</dbReference>
<dbReference type="STRING" id="218821.SAMN05421837_107339"/>
<proteinExistence type="predicted"/>
<keyword evidence="1" id="KW-0378">Hydrolase</keyword>